<dbReference type="Pfam" id="PF13563">
    <property type="entry name" value="2_5_RNA_ligase2"/>
    <property type="match status" value="1"/>
</dbReference>
<organism evidence="1 2">
    <name type="scientific">Heliocybe sulcata</name>
    <dbReference type="NCBI Taxonomy" id="5364"/>
    <lineage>
        <taxon>Eukaryota</taxon>
        <taxon>Fungi</taxon>
        <taxon>Dikarya</taxon>
        <taxon>Basidiomycota</taxon>
        <taxon>Agaricomycotina</taxon>
        <taxon>Agaricomycetes</taxon>
        <taxon>Gloeophyllales</taxon>
        <taxon>Gloeophyllaceae</taxon>
        <taxon>Heliocybe</taxon>
    </lineage>
</organism>
<evidence type="ECO:0000313" key="2">
    <source>
        <dbReference type="Proteomes" id="UP000305948"/>
    </source>
</evidence>
<dbReference type="Proteomes" id="UP000305948">
    <property type="component" value="Unassembled WGS sequence"/>
</dbReference>
<accession>A0A5C3N0V7</accession>
<dbReference type="PANTHER" id="PTHR37474">
    <property type="entry name" value="RNA LIGASE/CYCLIC NUCLEOTIDE PHOSPHODIESTERASE"/>
    <property type="match status" value="1"/>
</dbReference>
<reference evidence="1 2" key="1">
    <citation type="journal article" date="2019" name="Nat. Ecol. Evol.">
        <title>Megaphylogeny resolves global patterns of mushroom evolution.</title>
        <authorList>
            <person name="Varga T."/>
            <person name="Krizsan K."/>
            <person name="Foldi C."/>
            <person name="Dima B."/>
            <person name="Sanchez-Garcia M."/>
            <person name="Sanchez-Ramirez S."/>
            <person name="Szollosi G.J."/>
            <person name="Szarkandi J.G."/>
            <person name="Papp V."/>
            <person name="Albert L."/>
            <person name="Andreopoulos W."/>
            <person name="Angelini C."/>
            <person name="Antonin V."/>
            <person name="Barry K.W."/>
            <person name="Bougher N.L."/>
            <person name="Buchanan P."/>
            <person name="Buyck B."/>
            <person name="Bense V."/>
            <person name="Catcheside P."/>
            <person name="Chovatia M."/>
            <person name="Cooper J."/>
            <person name="Damon W."/>
            <person name="Desjardin D."/>
            <person name="Finy P."/>
            <person name="Geml J."/>
            <person name="Haridas S."/>
            <person name="Hughes K."/>
            <person name="Justo A."/>
            <person name="Karasinski D."/>
            <person name="Kautmanova I."/>
            <person name="Kiss B."/>
            <person name="Kocsube S."/>
            <person name="Kotiranta H."/>
            <person name="LaButti K.M."/>
            <person name="Lechner B.E."/>
            <person name="Liimatainen K."/>
            <person name="Lipzen A."/>
            <person name="Lukacs Z."/>
            <person name="Mihaltcheva S."/>
            <person name="Morgado L.N."/>
            <person name="Niskanen T."/>
            <person name="Noordeloos M.E."/>
            <person name="Ohm R.A."/>
            <person name="Ortiz-Santana B."/>
            <person name="Ovrebo C."/>
            <person name="Racz N."/>
            <person name="Riley R."/>
            <person name="Savchenko A."/>
            <person name="Shiryaev A."/>
            <person name="Soop K."/>
            <person name="Spirin V."/>
            <person name="Szebenyi C."/>
            <person name="Tomsovsky M."/>
            <person name="Tulloss R.E."/>
            <person name="Uehling J."/>
            <person name="Grigoriev I.V."/>
            <person name="Vagvolgyi C."/>
            <person name="Papp T."/>
            <person name="Martin F.M."/>
            <person name="Miettinen O."/>
            <person name="Hibbett D.S."/>
            <person name="Nagy L.G."/>
        </authorList>
    </citation>
    <scope>NUCLEOTIDE SEQUENCE [LARGE SCALE GENOMIC DNA]</scope>
    <source>
        <strain evidence="1 2">OMC1185</strain>
    </source>
</reference>
<dbReference type="InterPro" id="IPR009097">
    <property type="entry name" value="Cyclic_Pdiesterase"/>
</dbReference>
<dbReference type="AlphaFoldDB" id="A0A5C3N0V7"/>
<protein>
    <recommendedName>
        <fullName evidence="3">2',3'-cyclic-nucleotide 3'-phosphodiesterase</fullName>
    </recommendedName>
</protein>
<dbReference type="PANTHER" id="PTHR37474:SF1">
    <property type="entry name" value="2'-5' RNA LIGASE FAMILY PROTEIN"/>
    <property type="match status" value="1"/>
</dbReference>
<proteinExistence type="predicted"/>
<dbReference type="SUPFAM" id="SSF55144">
    <property type="entry name" value="LigT-like"/>
    <property type="match status" value="1"/>
</dbReference>
<dbReference type="EMBL" id="ML213524">
    <property type="protein sequence ID" value="TFK47371.1"/>
    <property type="molecule type" value="Genomic_DNA"/>
</dbReference>
<dbReference type="Gene3D" id="3.90.1140.10">
    <property type="entry name" value="Cyclic phosphodiesterase"/>
    <property type="match status" value="1"/>
</dbReference>
<evidence type="ECO:0000313" key="1">
    <source>
        <dbReference type="EMBL" id="TFK47371.1"/>
    </source>
</evidence>
<gene>
    <name evidence="1" type="ORF">OE88DRAFT_1738667</name>
</gene>
<dbReference type="OrthoDB" id="10263155at2759"/>
<sequence>MSRSGGRGPPNTLPDHKSHKSAVVLVPKGWGYSASTSDGSHPEISKLLDWIQDVRSSHDRHIRRWPMPHITLLYPFAHPRDNALVYEQVIRDLREACRTYPASGEERISISSGKDGFGYFLHSKKSSTVYLKPQQKSWLVDLMQHILSFSALLSDYDEQIREGGRLPKDSVGDDEDVLRQIIERHFSPHLSLGQWQGRAAAESAIHGLMATFPGPIQWDVRELCILQRDGFKDPFRVVDTISIGAADSDAGSD</sequence>
<name>A0A5C3N0V7_9AGAM</name>
<evidence type="ECO:0008006" key="3">
    <source>
        <dbReference type="Google" id="ProtNLM"/>
    </source>
</evidence>
<keyword evidence="2" id="KW-1185">Reference proteome</keyword>